<dbReference type="Proteomes" id="UP000019482">
    <property type="component" value="Unassembled WGS sequence"/>
</dbReference>
<proteinExistence type="predicted"/>
<name>W6N527_CLOTY</name>
<keyword evidence="4" id="KW-1185">Reference proteome</keyword>
<organism evidence="3 4">
    <name type="scientific">Clostridium tyrobutyricum DIVETGP</name>
    <dbReference type="NCBI Taxonomy" id="1408889"/>
    <lineage>
        <taxon>Bacteria</taxon>
        <taxon>Bacillati</taxon>
        <taxon>Bacillota</taxon>
        <taxon>Clostridia</taxon>
        <taxon>Eubacteriales</taxon>
        <taxon>Clostridiaceae</taxon>
        <taxon>Clostridium</taxon>
    </lineage>
</organism>
<feature type="coiled-coil region" evidence="1">
    <location>
        <begin position="143"/>
        <end position="177"/>
    </location>
</feature>
<dbReference type="AlphaFoldDB" id="W6N527"/>
<gene>
    <name evidence="3" type="ORF">CTDIVETGP_1401</name>
</gene>
<evidence type="ECO:0000313" key="4">
    <source>
        <dbReference type="Proteomes" id="UP000019482"/>
    </source>
</evidence>
<sequence length="184" mass="19467">MINVNDIVAVGGVLVGVIGGIYGLVPYLKKKNINTEKVLDTTGDVLKATEPLIQVAKTIPSLKPAATLVDWIEQKAVAGVKAAEQLAHAGSLQTNEEKFKSAQETVYAALKEINITPTENQKKLIDDFIQEAVNDLGHAPVSEAEKNAQIAKINQDLAAVQAENTQLKQTIASIQSTAGSAAAQ</sequence>
<dbReference type="GeneID" id="29420888"/>
<feature type="transmembrane region" description="Helical" evidence="2">
    <location>
        <begin position="6"/>
        <end position="28"/>
    </location>
</feature>
<keyword evidence="2" id="KW-1133">Transmembrane helix</keyword>
<reference evidence="3 4" key="1">
    <citation type="journal article" date="2015" name="Genome Announc.">
        <title>Draft Genome Sequence of Clostridium tyrobutyricum Strain DIVETGP, Isolated from Cow's Milk for Grana Padano Production.</title>
        <authorList>
            <person name="Soggiu A."/>
            <person name="Piras C."/>
            <person name="Gaiarsa S."/>
            <person name="Sassera D."/>
            <person name="Roncada P."/>
            <person name="Bendixen E."/>
            <person name="Brasca M."/>
            <person name="Bonizzi L."/>
        </authorList>
    </citation>
    <scope>NUCLEOTIDE SEQUENCE [LARGE SCALE GENOMIC DNA]</scope>
    <source>
        <strain evidence="3 4">DIVETGP</strain>
    </source>
</reference>
<keyword evidence="2" id="KW-0812">Transmembrane</keyword>
<evidence type="ECO:0000256" key="2">
    <source>
        <dbReference type="SAM" id="Phobius"/>
    </source>
</evidence>
<dbReference type="EMBL" id="CBXI010000023">
    <property type="protein sequence ID" value="CDL91331.1"/>
    <property type="molecule type" value="Genomic_DNA"/>
</dbReference>
<keyword evidence="2" id="KW-0472">Membrane</keyword>
<dbReference type="RefSeq" id="WP_017894634.1">
    <property type="nucleotide sequence ID" value="NZ_CBXI010000023.1"/>
</dbReference>
<evidence type="ECO:0000313" key="3">
    <source>
        <dbReference type="EMBL" id="CDL91331.1"/>
    </source>
</evidence>
<comment type="caution">
    <text evidence="3">The sequence shown here is derived from an EMBL/GenBank/DDBJ whole genome shotgun (WGS) entry which is preliminary data.</text>
</comment>
<accession>W6N527</accession>
<dbReference type="OrthoDB" id="1898984at2"/>
<evidence type="ECO:0000256" key="1">
    <source>
        <dbReference type="SAM" id="Coils"/>
    </source>
</evidence>
<protein>
    <submittedName>
        <fullName evidence="3">Uncharacterized protein</fullName>
    </submittedName>
</protein>
<keyword evidence="1" id="KW-0175">Coiled coil</keyword>